<evidence type="ECO:0000313" key="1">
    <source>
        <dbReference type="EMBL" id="KAJ7547844.1"/>
    </source>
</evidence>
<sequence length="241" mass="27377">MAISLPGVCLPSSIQPFSFHLPRSSSQMIQYGFHSSLMRKARYQPHSPSFRFRTHRKYEDFLQGTCHQNVLREDKSMGIRCEASSSTVSATPAMDWVQKTIELPEFRRGCHIITKRIYSAVPEIKQYEVGIAHLFVLHTSASLTINENASPDVPLDMEDTLSKIVPEGRHYRHLDEGLDDMPAHVKASLMGSSLSIPITAGRFNLGVWQGIWLNEHRDYGGPRRVCVTMYGKKRPDQRAYC</sequence>
<reference evidence="2" key="1">
    <citation type="journal article" date="2024" name="Proc. Natl. Acad. Sci. U.S.A.">
        <title>Extraordinary preservation of gene collinearity over three hundred million years revealed in homosporous lycophytes.</title>
        <authorList>
            <person name="Li C."/>
            <person name="Wickell D."/>
            <person name="Kuo L.Y."/>
            <person name="Chen X."/>
            <person name="Nie B."/>
            <person name="Liao X."/>
            <person name="Peng D."/>
            <person name="Ji J."/>
            <person name="Jenkins J."/>
            <person name="Williams M."/>
            <person name="Shu S."/>
            <person name="Plott C."/>
            <person name="Barry K."/>
            <person name="Rajasekar S."/>
            <person name="Grimwood J."/>
            <person name="Han X."/>
            <person name="Sun S."/>
            <person name="Hou Z."/>
            <person name="He W."/>
            <person name="Dai G."/>
            <person name="Sun C."/>
            <person name="Schmutz J."/>
            <person name="Leebens-Mack J.H."/>
            <person name="Li F.W."/>
            <person name="Wang L."/>
        </authorList>
    </citation>
    <scope>NUCLEOTIDE SEQUENCE [LARGE SCALE GENOMIC DNA]</scope>
    <source>
        <strain evidence="2">cv. PW_Plant_1</strain>
    </source>
</reference>
<comment type="caution">
    <text evidence="1">The sequence shown here is derived from an EMBL/GenBank/DDBJ whole genome shotgun (WGS) entry which is preliminary data.</text>
</comment>
<protein>
    <submittedName>
        <fullName evidence="1">Uncharacterized protein</fullName>
    </submittedName>
</protein>
<organism evidence="1 2">
    <name type="scientific">Diphasiastrum complanatum</name>
    <name type="common">Issler's clubmoss</name>
    <name type="synonym">Lycopodium complanatum</name>
    <dbReference type="NCBI Taxonomy" id="34168"/>
    <lineage>
        <taxon>Eukaryota</taxon>
        <taxon>Viridiplantae</taxon>
        <taxon>Streptophyta</taxon>
        <taxon>Embryophyta</taxon>
        <taxon>Tracheophyta</taxon>
        <taxon>Lycopodiopsida</taxon>
        <taxon>Lycopodiales</taxon>
        <taxon>Lycopodiaceae</taxon>
        <taxon>Lycopodioideae</taxon>
        <taxon>Diphasiastrum</taxon>
    </lineage>
</organism>
<dbReference type="EMBL" id="CM055099">
    <property type="protein sequence ID" value="KAJ7547844.1"/>
    <property type="molecule type" value="Genomic_DNA"/>
</dbReference>
<gene>
    <name evidence="1" type="ORF">O6H91_08G106600</name>
</gene>
<proteinExistence type="predicted"/>
<evidence type="ECO:0000313" key="2">
    <source>
        <dbReference type="Proteomes" id="UP001162992"/>
    </source>
</evidence>
<accession>A0ACC2D0L3</accession>
<keyword evidence="2" id="KW-1185">Reference proteome</keyword>
<dbReference type="Proteomes" id="UP001162992">
    <property type="component" value="Chromosome 8"/>
</dbReference>
<name>A0ACC2D0L3_DIPCM</name>